<dbReference type="EMBL" id="CP136862">
    <property type="protein sequence ID" value="WOJ88064.1"/>
    <property type="molecule type" value="Genomic_DNA"/>
</dbReference>
<dbReference type="Gene3D" id="2.10.10.30">
    <property type="match status" value="1"/>
</dbReference>
<keyword evidence="3" id="KW-1185">Reference proteome</keyword>
<dbReference type="InterPro" id="IPR041352">
    <property type="entry name" value="Mtd_N"/>
</dbReference>
<reference evidence="2 3" key="1">
    <citation type="submission" date="2023-10" db="EMBL/GenBank/DDBJ databases">
        <title>Novel methanotroph of the genus Methylocapsa from a subarctic wetland.</title>
        <authorList>
            <person name="Belova S.E."/>
            <person name="Oshkin I.Y."/>
            <person name="Miroshnikov K."/>
            <person name="Dedysh S.N."/>
        </authorList>
    </citation>
    <scope>NUCLEOTIDE SEQUENCE [LARGE SCALE GENOMIC DNA]</scope>
    <source>
        <strain evidence="2 3">RX1</strain>
    </source>
</reference>
<dbReference type="RefSeq" id="WP_407337502.1">
    <property type="nucleotide sequence ID" value="NZ_CP136862.1"/>
</dbReference>
<gene>
    <name evidence="2" type="ORF">RZS28_09355</name>
</gene>
<organism evidence="2 3">
    <name type="scientific">Methylocapsa polymorpha</name>
    <dbReference type="NCBI Taxonomy" id="3080828"/>
    <lineage>
        <taxon>Bacteria</taxon>
        <taxon>Pseudomonadati</taxon>
        <taxon>Pseudomonadota</taxon>
        <taxon>Alphaproteobacteria</taxon>
        <taxon>Hyphomicrobiales</taxon>
        <taxon>Beijerinckiaceae</taxon>
        <taxon>Methylocapsa</taxon>
    </lineage>
</organism>
<feature type="domain" description="Major tropism determinant N-terminal" evidence="1">
    <location>
        <begin position="5"/>
        <end position="41"/>
    </location>
</feature>
<protein>
    <recommendedName>
        <fullName evidence="1">Major tropism determinant N-terminal domain-containing protein</fullName>
    </recommendedName>
</protein>
<evidence type="ECO:0000313" key="3">
    <source>
        <dbReference type="Proteomes" id="UP001626536"/>
    </source>
</evidence>
<accession>A0ABZ0HN81</accession>
<evidence type="ECO:0000259" key="1">
    <source>
        <dbReference type="Pfam" id="PF18454"/>
    </source>
</evidence>
<proteinExistence type="predicted"/>
<dbReference type="Pfam" id="PF18454">
    <property type="entry name" value="Mtd_N"/>
    <property type="match status" value="1"/>
</dbReference>
<evidence type="ECO:0000313" key="2">
    <source>
        <dbReference type="EMBL" id="WOJ88064.1"/>
    </source>
</evidence>
<name>A0ABZ0HN81_9HYPH</name>
<sequence>MSIQVKRRRDAASFLSTFTGAAGELLVDTTNSRVQVHDGSTPGGFPAAKLSEVPCAPSPHAANIQFGVLEELVTVSGASAVSTIQIPNRAIVFAVSVRVVAAVTGATSYNVDATTTYNGSVGATGGQFGANLGISAGSINSGVVGPTAWYAPSTITLTANGGGFTGGQVRVAIQYALFGAPTS</sequence>
<dbReference type="Proteomes" id="UP001626536">
    <property type="component" value="Chromosome"/>
</dbReference>